<dbReference type="Pfam" id="PF13593">
    <property type="entry name" value="SBF_like"/>
    <property type="match status" value="1"/>
</dbReference>
<reference evidence="3 4" key="1">
    <citation type="submission" date="2020-04" db="EMBL/GenBank/DDBJ databases">
        <title>Novosphingobium sp. TW-4 isolated from soil.</title>
        <authorList>
            <person name="Dahal R.H."/>
            <person name="Chaudhary D.K."/>
        </authorList>
    </citation>
    <scope>NUCLEOTIDE SEQUENCE [LARGE SCALE GENOMIC DNA]</scope>
    <source>
        <strain evidence="3 4">TW-4</strain>
    </source>
</reference>
<feature type="chain" id="PRO_5031381563" evidence="2">
    <location>
        <begin position="27"/>
        <end position="315"/>
    </location>
</feature>
<dbReference type="Proteomes" id="UP000583556">
    <property type="component" value="Unassembled WGS sequence"/>
</dbReference>
<dbReference type="PIRSF" id="PIRSF026166">
    <property type="entry name" value="UCP026166"/>
    <property type="match status" value="1"/>
</dbReference>
<dbReference type="AlphaFoldDB" id="A0A7Y0G912"/>
<keyword evidence="4" id="KW-1185">Reference proteome</keyword>
<dbReference type="InterPro" id="IPR038770">
    <property type="entry name" value="Na+/solute_symporter_sf"/>
</dbReference>
<sequence>MKIDPFILIMLATVALASLFPATGTAAEIVDAIATAAIALLFFLHGVRLKRETLVTAATDWKIHLLILACTFVMFPLLGIAFHFAMPGLLPPALWTGVLYLCALPSTVQSSIAFTSIARGNVAVALCAAAFSNLFGVMVTPFLASALLGTQGGISAGQVVKIATELLLPFVLGHLLRPWLGAWAERNRKLLTFTDRGTIVLAVYSSFAAAVAEGLWHKVAPLQMLAVLGLCLLLLALVLGLTTLIARLLGYGTAEEIAVVFVGSKKSLASGAPMAKIIFPPAVAGAAILPVMIFHQAQLMACATIARRYAARDGD</sequence>
<dbReference type="PANTHER" id="PTHR18640:SF5">
    <property type="entry name" value="SODIUM_BILE ACID COTRANSPORTER 7"/>
    <property type="match status" value="1"/>
</dbReference>
<dbReference type="PANTHER" id="PTHR18640">
    <property type="entry name" value="SOLUTE CARRIER FAMILY 10 MEMBER 7"/>
    <property type="match status" value="1"/>
</dbReference>
<protein>
    <submittedName>
        <fullName evidence="3">Bile acid:sodium symporter</fullName>
    </submittedName>
</protein>
<dbReference type="InterPro" id="IPR016833">
    <property type="entry name" value="Put_Na-Bile_cotransptr"/>
</dbReference>
<feature type="transmembrane region" description="Helical" evidence="1">
    <location>
        <begin position="222"/>
        <end position="246"/>
    </location>
</feature>
<keyword evidence="1" id="KW-0472">Membrane</keyword>
<name>A0A7Y0G912_9SPHN</name>
<dbReference type="EMBL" id="JABBGM010000001">
    <property type="protein sequence ID" value="NML92394.1"/>
    <property type="molecule type" value="Genomic_DNA"/>
</dbReference>
<dbReference type="GO" id="GO:0005886">
    <property type="term" value="C:plasma membrane"/>
    <property type="evidence" value="ECO:0007669"/>
    <property type="project" value="TreeGrafter"/>
</dbReference>
<evidence type="ECO:0000313" key="4">
    <source>
        <dbReference type="Proteomes" id="UP000583556"/>
    </source>
</evidence>
<keyword evidence="1" id="KW-1133">Transmembrane helix</keyword>
<feature type="transmembrane region" description="Helical" evidence="1">
    <location>
        <begin position="32"/>
        <end position="49"/>
    </location>
</feature>
<organism evidence="3 4">
    <name type="scientific">Novosphingobium olei</name>
    <dbReference type="NCBI Taxonomy" id="2728851"/>
    <lineage>
        <taxon>Bacteria</taxon>
        <taxon>Pseudomonadati</taxon>
        <taxon>Pseudomonadota</taxon>
        <taxon>Alphaproteobacteria</taxon>
        <taxon>Sphingomonadales</taxon>
        <taxon>Sphingomonadaceae</taxon>
        <taxon>Novosphingobium</taxon>
    </lineage>
</organism>
<feature type="transmembrane region" description="Helical" evidence="1">
    <location>
        <begin position="61"/>
        <end position="86"/>
    </location>
</feature>
<comment type="caution">
    <text evidence="3">The sequence shown here is derived from an EMBL/GenBank/DDBJ whole genome shotgun (WGS) entry which is preliminary data.</text>
</comment>
<keyword evidence="2" id="KW-0732">Signal</keyword>
<keyword evidence="1" id="KW-0812">Transmembrane</keyword>
<feature type="transmembrane region" description="Helical" evidence="1">
    <location>
        <begin position="122"/>
        <end position="144"/>
    </location>
</feature>
<accession>A0A7Y0G912</accession>
<feature type="transmembrane region" description="Helical" evidence="1">
    <location>
        <begin position="197"/>
        <end position="216"/>
    </location>
</feature>
<feature type="transmembrane region" description="Helical" evidence="1">
    <location>
        <begin position="92"/>
        <end position="115"/>
    </location>
</feature>
<evidence type="ECO:0000256" key="1">
    <source>
        <dbReference type="SAM" id="Phobius"/>
    </source>
</evidence>
<dbReference type="RefSeq" id="WP_169491641.1">
    <property type="nucleotide sequence ID" value="NZ_AP029021.1"/>
</dbReference>
<evidence type="ECO:0000313" key="3">
    <source>
        <dbReference type="EMBL" id="NML92394.1"/>
    </source>
</evidence>
<proteinExistence type="predicted"/>
<gene>
    <name evidence="3" type="ORF">HHL27_01760</name>
</gene>
<feature type="signal peptide" evidence="2">
    <location>
        <begin position="1"/>
        <end position="26"/>
    </location>
</feature>
<dbReference type="Gene3D" id="1.20.1530.20">
    <property type="match status" value="1"/>
</dbReference>
<evidence type="ECO:0000256" key="2">
    <source>
        <dbReference type="SAM" id="SignalP"/>
    </source>
</evidence>